<comment type="caution">
    <text evidence="12">The sequence shown here is derived from an EMBL/GenBank/DDBJ whole genome shotgun (WGS) entry which is preliminary data.</text>
</comment>
<dbReference type="Pfam" id="PF00069">
    <property type="entry name" value="Pkinase"/>
    <property type="match status" value="1"/>
</dbReference>
<keyword evidence="7 8" id="KW-0067">ATP-binding</keyword>
<dbReference type="InterPro" id="IPR017441">
    <property type="entry name" value="Protein_kinase_ATP_BS"/>
</dbReference>
<dbReference type="Gene3D" id="3.30.1120.120">
    <property type="match status" value="1"/>
</dbReference>
<reference evidence="12 13" key="1">
    <citation type="submission" date="2021-08" db="EMBL/GenBank/DDBJ databases">
        <title>Draft Genome Sequence of Phanerochaete sordida strain YK-624.</title>
        <authorList>
            <person name="Mori T."/>
            <person name="Dohra H."/>
            <person name="Suzuki T."/>
            <person name="Kawagishi H."/>
            <person name="Hirai H."/>
        </authorList>
    </citation>
    <scope>NUCLEOTIDE SEQUENCE [LARGE SCALE GENOMIC DNA]</scope>
    <source>
        <strain evidence="12 13">YK-624</strain>
    </source>
</reference>
<feature type="region of interest" description="Disordered" evidence="9">
    <location>
        <begin position="749"/>
        <end position="836"/>
    </location>
</feature>
<dbReference type="InterPro" id="IPR046437">
    <property type="entry name" value="Ser_Thr-PK_POLO_box_1_sf"/>
</dbReference>
<feature type="binding site" evidence="8">
    <location>
        <position position="49"/>
    </location>
    <ligand>
        <name>ATP</name>
        <dbReference type="ChEBI" id="CHEBI:30616"/>
    </ligand>
</feature>
<feature type="region of interest" description="Disordered" evidence="9">
    <location>
        <begin position="476"/>
        <end position="513"/>
    </location>
</feature>
<feature type="domain" description="Protein kinase" evidence="10">
    <location>
        <begin position="17"/>
        <end position="286"/>
    </location>
</feature>
<dbReference type="Gene3D" id="1.10.510.10">
    <property type="entry name" value="Transferase(Phosphotransferase) domain 1"/>
    <property type="match status" value="1"/>
</dbReference>
<feature type="compositionally biased region" description="Polar residues" evidence="9">
    <location>
        <begin position="411"/>
        <end position="424"/>
    </location>
</feature>
<keyword evidence="2" id="KW-0963">Cytoplasm</keyword>
<dbReference type="GO" id="GO:0004674">
    <property type="term" value="F:protein serine/threonine kinase activity"/>
    <property type="evidence" value="ECO:0007669"/>
    <property type="project" value="UniProtKB-KW"/>
</dbReference>
<feature type="compositionally biased region" description="Polar residues" evidence="9">
    <location>
        <begin position="817"/>
        <end position="836"/>
    </location>
</feature>
<keyword evidence="4" id="KW-0808">Transferase</keyword>
<dbReference type="Proteomes" id="UP000703269">
    <property type="component" value="Unassembled WGS sequence"/>
</dbReference>
<feature type="region of interest" description="Disordered" evidence="9">
    <location>
        <begin position="333"/>
        <end position="441"/>
    </location>
</feature>
<name>A0A9P3LPH8_9APHY</name>
<gene>
    <name evidence="12" type="ORF">PsYK624_169910</name>
</gene>
<protein>
    <submittedName>
        <fullName evidence="12">Kinase-like protein</fullName>
    </submittedName>
</protein>
<dbReference type="PANTHER" id="PTHR24345:SF91">
    <property type="entry name" value="SERINE_THREONINE-PROTEIN KINASE PLK4"/>
    <property type="match status" value="1"/>
</dbReference>
<organism evidence="12 13">
    <name type="scientific">Phanerochaete sordida</name>
    <dbReference type="NCBI Taxonomy" id="48140"/>
    <lineage>
        <taxon>Eukaryota</taxon>
        <taxon>Fungi</taxon>
        <taxon>Dikarya</taxon>
        <taxon>Basidiomycota</taxon>
        <taxon>Agaricomycotina</taxon>
        <taxon>Agaricomycetes</taxon>
        <taxon>Polyporales</taxon>
        <taxon>Phanerochaetaceae</taxon>
        <taxon>Phanerochaete</taxon>
    </lineage>
</organism>
<evidence type="ECO:0000256" key="5">
    <source>
        <dbReference type="ARBA" id="ARBA00022741"/>
    </source>
</evidence>
<feature type="compositionally biased region" description="Basic and acidic residues" evidence="9">
    <location>
        <begin position="379"/>
        <end position="392"/>
    </location>
</feature>
<keyword evidence="6 12" id="KW-0418">Kinase</keyword>
<keyword evidence="5 8" id="KW-0547">Nucleotide-binding</keyword>
<evidence type="ECO:0000256" key="4">
    <source>
        <dbReference type="ARBA" id="ARBA00022679"/>
    </source>
</evidence>
<evidence type="ECO:0000256" key="2">
    <source>
        <dbReference type="ARBA" id="ARBA00022490"/>
    </source>
</evidence>
<accession>A0A9P3LPH8</accession>
<evidence type="ECO:0000313" key="12">
    <source>
        <dbReference type="EMBL" id="GJF00693.1"/>
    </source>
</evidence>
<feature type="domain" description="Cryptic POLO box 1 (CPB1)" evidence="11">
    <location>
        <begin position="517"/>
        <end position="625"/>
    </location>
</feature>
<dbReference type="PROSITE" id="PS51984">
    <property type="entry name" value="CPB1"/>
    <property type="match status" value="1"/>
</dbReference>
<dbReference type="PANTHER" id="PTHR24345">
    <property type="entry name" value="SERINE/THREONINE-PROTEIN KINASE PLK"/>
    <property type="match status" value="1"/>
</dbReference>
<evidence type="ECO:0000256" key="3">
    <source>
        <dbReference type="ARBA" id="ARBA00022527"/>
    </source>
</evidence>
<dbReference type="GO" id="GO:0005634">
    <property type="term" value="C:nucleus"/>
    <property type="evidence" value="ECO:0007669"/>
    <property type="project" value="TreeGrafter"/>
</dbReference>
<dbReference type="OrthoDB" id="408964at2759"/>
<dbReference type="PROSITE" id="PS50011">
    <property type="entry name" value="PROTEIN_KINASE_DOM"/>
    <property type="match status" value="1"/>
</dbReference>
<keyword evidence="13" id="KW-1185">Reference proteome</keyword>
<keyword evidence="3" id="KW-0723">Serine/threonine-protein kinase</keyword>
<evidence type="ECO:0000256" key="6">
    <source>
        <dbReference type="ARBA" id="ARBA00022777"/>
    </source>
</evidence>
<dbReference type="AlphaFoldDB" id="A0A9P3LPH8"/>
<dbReference type="InterPro" id="IPR000719">
    <property type="entry name" value="Prot_kinase_dom"/>
</dbReference>
<dbReference type="PROSITE" id="PS00107">
    <property type="entry name" value="PROTEIN_KINASE_ATP"/>
    <property type="match status" value="1"/>
</dbReference>
<dbReference type="EMBL" id="BPQB01000184">
    <property type="protein sequence ID" value="GJF00693.1"/>
    <property type="molecule type" value="Genomic_DNA"/>
</dbReference>
<dbReference type="GO" id="GO:0005737">
    <property type="term" value="C:cytoplasm"/>
    <property type="evidence" value="ECO:0007669"/>
    <property type="project" value="UniProtKB-SubCell"/>
</dbReference>
<evidence type="ECO:0000256" key="7">
    <source>
        <dbReference type="ARBA" id="ARBA00022840"/>
    </source>
</evidence>
<evidence type="ECO:0000256" key="1">
    <source>
        <dbReference type="ARBA" id="ARBA00004496"/>
    </source>
</evidence>
<comment type="subcellular location">
    <subcellularLocation>
        <location evidence="1">Cytoplasm</location>
    </subcellularLocation>
</comment>
<sequence>MDNLYDGDGCLDSLQNYEVDREIGRGAGSIVYLATCKKGRMRNRQVALKKIPRSSEARHEDTASMHRALFHPSIVSLISSFEAATCCYEVLEVCTYGSLHDFLQSRNPPTLSEAELRGVLKGLVAALVYLKKSLIIHRNIKASNVMLGEDYRVKLADFHMAIRVESTSSQCTKFGHPTGCASPELVNNSPYGFETDLWSLGALMVTCLSGEPAFEVLHCFSYAGHEVVVTIVQAASVETTLTNIVQGAYTLPSTISYEAKDLVSGLLQQDPTHRIPLHRILTHPFFNPALPVEPLSSSTKPALWLPPTISHVQPGNPANTVERKKFIRLGSWSRDHYDTPAPKPGRRFVSDPTSSSRAGSLFSDRPLSASSYTTLQDDDSPKGGNERRHVDRLPSGSAMLRAPFGRATPALTDSSALSKSGSEPTPQPVSPRGDDPGHLLGAKRLPSILDCADLATNSLLLPPDRLARLARPADAPAAGLRHAESPLSGDERGHTIRPRRRTSRERPAFVAAQPKAPVSHDLTPVNTSYLVPRTQKLANGSVTVLPSRSLLVDFREGERRKGRKGDEVLVVGPDGLSIKIYAAPHLSTPCCLAEPTVEHRLGSLPRTYRKQYADAAKVVNKLKQRIPRLVVHEPEAQCTLMANEPHGDVEIVVPRPETFEGLKDPQGSPHPTAQLRLLRGHRVVEISRFTPAGRKPGAGEWTKRVVPITGQGFHIKIPDEEAATRDVNAAALIDTLYRFLRICEAAENARASTSDHQRHQPEIVRLSPQKPMSDPRATPVRRPPPSPSPCSDSENDFCRTPLQARPLRARRPLADASNASEPTGTSLHATRATVSSGSFVAQLASLRVEPRPAKVRGASAKWGLAR</sequence>
<proteinExistence type="predicted"/>
<evidence type="ECO:0000256" key="9">
    <source>
        <dbReference type="SAM" id="MobiDB-lite"/>
    </source>
</evidence>
<evidence type="ECO:0000259" key="10">
    <source>
        <dbReference type="PROSITE" id="PS50011"/>
    </source>
</evidence>
<evidence type="ECO:0000256" key="8">
    <source>
        <dbReference type="PROSITE-ProRule" id="PRU10141"/>
    </source>
</evidence>
<evidence type="ECO:0000313" key="13">
    <source>
        <dbReference type="Proteomes" id="UP000703269"/>
    </source>
</evidence>
<feature type="compositionally biased region" description="Basic and acidic residues" evidence="9">
    <location>
        <begin position="481"/>
        <end position="494"/>
    </location>
</feature>
<dbReference type="GO" id="GO:0005524">
    <property type="term" value="F:ATP binding"/>
    <property type="evidence" value="ECO:0007669"/>
    <property type="project" value="UniProtKB-UniRule"/>
</dbReference>
<dbReference type="InterPro" id="IPR011009">
    <property type="entry name" value="Kinase-like_dom_sf"/>
</dbReference>
<dbReference type="SUPFAM" id="SSF56112">
    <property type="entry name" value="Protein kinase-like (PK-like)"/>
    <property type="match status" value="1"/>
</dbReference>
<feature type="compositionally biased region" description="Basic and acidic residues" evidence="9">
    <location>
        <begin position="753"/>
        <end position="762"/>
    </location>
</feature>
<evidence type="ECO:0000259" key="11">
    <source>
        <dbReference type="PROSITE" id="PS51984"/>
    </source>
</evidence>
<dbReference type="InterPro" id="IPR033699">
    <property type="entry name" value="POLO_box_Plk4_1"/>
</dbReference>